<dbReference type="NCBIfam" id="TIGR03696">
    <property type="entry name" value="Rhs_assc_core"/>
    <property type="match status" value="1"/>
</dbReference>
<gene>
    <name evidence="3" type="ORF">CWE24_04455</name>
</gene>
<dbReference type="InterPro" id="IPR056823">
    <property type="entry name" value="TEN-like_YD-shell"/>
</dbReference>
<dbReference type="EMBL" id="PIPU01000001">
    <property type="protein sequence ID" value="RUO49731.1"/>
    <property type="molecule type" value="Genomic_DNA"/>
</dbReference>
<dbReference type="InterPro" id="IPR022385">
    <property type="entry name" value="Rhs_assc_core"/>
</dbReference>
<dbReference type="PANTHER" id="PTHR32305:SF15">
    <property type="entry name" value="PROTEIN RHSA-RELATED"/>
    <property type="match status" value="1"/>
</dbReference>
<dbReference type="PANTHER" id="PTHR32305">
    <property type="match status" value="1"/>
</dbReference>
<evidence type="ECO:0000256" key="1">
    <source>
        <dbReference type="ARBA" id="ARBA00022737"/>
    </source>
</evidence>
<accession>A0A432XM21</accession>
<name>A0A432XM21_9GAMM</name>
<dbReference type="STRING" id="519452.SAMN04488139_1030"/>
<feature type="domain" description="Teneurin-like YD-shell" evidence="2">
    <location>
        <begin position="23"/>
        <end position="134"/>
    </location>
</feature>
<comment type="caution">
    <text evidence="3">The sequence shown here is derived from an EMBL/GenBank/DDBJ whole genome shotgun (WGS) entry which is preliminary data.</text>
</comment>
<dbReference type="AlphaFoldDB" id="A0A432XM21"/>
<evidence type="ECO:0000313" key="3">
    <source>
        <dbReference type="EMBL" id="RUO49731.1"/>
    </source>
</evidence>
<dbReference type="Pfam" id="PF25023">
    <property type="entry name" value="TEN_YD-shell"/>
    <property type="match status" value="1"/>
</dbReference>
<dbReference type="OrthoDB" id="9815903at2"/>
<protein>
    <recommendedName>
        <fullName evidence="2">Teneurin-like YD-shell domain-containing protein</fullName>
    </recommendedName>
</protein>
<proteinExistence type="predicted"/>
<sequence>MKYRYTVADDVVIVQRESASTTSEATYLLFKDHLGSVFTTLATTGEIISQQLFSAFGQTRTIYTAGGVALGSMLPPTEQGFTGHRQMDALGIVHMKGRIYDPTLGRFLQADLFVQAPKNNQNYNRYSYVLNNPMSYTDPSGYFFSKLWEKIKPIIGVIVVAALYAYCPACATYFASSWYGAATAGAIAGGVNAGFNGGNILTGALRGAFAAAAFYGVGQAFEPGSFGHIAGSGLAGGIMSEIFGGNFGHGFLSAGVNAMASGTINGIKQVGGRIIASAVVGGTVSKLTGGKFANGAIVAAFSRVVDETQSRGSKLSDGKAKGELTLQETEALDRDLIELNKKISSLKSFQLKEEALSWLHKNVHPLAVDHDVEIAVNIFDDLGQIRLGNAVTDYYRHEISSTTLLTSNIRGWEKGWAANWHSHADGPSGGFSYSDHKLYQSWSDVTPNVTYHMSRINFHGRNVLDTYEGQYYVKDY</sequence>
<dbReference type="InterPro" id="IPR050708">
    <property type="entry name" value="T6SS_VgrG/RHS"/>
</dbReference>
<keyword evidence="1" id="KW-0677">Repeat</keyword>
<dbReference type="Proteomes" id="UP000286985">
    <property type="component" value="Unassembled WGS sequence"/>
</dbReference>
<organism evidence="3 4">
    <name type="scientific">Pseudidiomarina donghaiensis</name>
    <dbReference type="NCBI Taxonomy" id="519452"/>
    <lineage>
        <taxon>Bacteria</taxon>
        <taxon>Pseudomonadati</taxon>
        <taxon>Pseudomonadota</taxon>
        <taxon>Gammaproteobacteria</taxon>
        <taxon>Alteromonadales</taxon>
        <taxon>Idiomarinaceae</taxon>
        <taxon>Pseudidiomarina</taxon>
    </lineage>
</organism>
<evidence type="ECO:0000313" key="4">
    <source>
        <dbReference type="Proteomes" id="UP000286985"/>
    </source>
</evidence>
<keyword evidence="4" id="KW-1185">Reference proteome</keyword>
<reference evidence="4" key="1">
    <citation type="journal article" date="2018" name="Front. Microbiol.">
        <title>Genome-Based Analysis Reveals the Taxonomy and Diversity of the Family Idiomarinaceae.</title>
        <authorList>
            <person name="Liu Y."/>
            <person name="Lai Q."/>
            <person name="Shao Z."/>
        </authorList>
    </citation>
    <scope>NUCLEOTIDE SEQUENCE [LARGE SCALE GENOMIC DNA]</scope>
    <source>
        <strain evidence="4">908033</strain>
    </source>
</reference>
<dbReference type="Gene3D" id="2.180.10.10">
    <property type="entry name" value="RHS repeat-associated core"/>
    <property type="match status" value="1"/>
</dbReference>
<evidence type="ECO:0000259" key="2">
    <source>
        <dbReference type="Pfam" id="PF25023"/>
    </source>
</evidence>